<name>A0A0B2QYL5_GLYSO</name>
<dbReference type="InterPro" id="IPR029472">
    <property type="entry name" value="Copia-like_N"/>
</dbReference>
<evidence type="ECO:0000313" key="6">
    <source>
        <dbReference type="EMBL" id="KHN25109.1"/>
    </source>
</evidence>
<dbReference type="Pfam" id="PF14244">
    <property type="entry name" value="Retrotran_gag_3"/>
    <property type="match status" value="1"/>
</dbReference>
<reference evidence="6" key="1">
    <citation type="submission" date="2014-07" db="EMBL/GenBank/DDBJ databases">
        <title>Identification of a novel salt tolerance gene in wild soybean by whole-genome sequencing.</title>
        <authorList>
            <person name="Lam H.-M."/>
            <person name="Qi X."/>
            <person name="Li M.-W."/>
            <person name="Liu X."/>
            <person name="Xie M."/>
            <person name="Ni M."/>
            <person name="Xu X."/>
        </authorList>
    </citation>
    <scope>NUCLEOTIDE SEQUENCE [LARGE SCALE GENOMIC DNA]</scope>
    <source>
        <tissue evidence="6">Root</tissue>
    </source>
</reference>
<proteinExistence type="predicted"/>
<gene>
    <name evidence="7" type="ORF">D0Y65_017465</name>
    <name evidence="6" type="ORF">glysoja_027523</name>
</gene>
<feature type="domain" description="Retrotransposon Copia-like N-terminal" evidence="5">
    <location>
        <begin position="14"/>
        <end position="61"/>
    </location>
</feature>
<dbReference type="Proteomes" id="UP000053555">
    <property type="component" value="Unassembled WGS sequence"/>
</dbReference>
<dbReference type="EMBL" id="KN654674">
    <property type="protein sequence ID" value="KHN25109.1"/>
    <property type="molecule type" value="Genomic_DNA"/>
</dbReference>
<comment type="subcellular location">
    <subcellularLocation>
        <location evidence="1">Nucleus</location>
    </subcellularLocation>
</comment>
<evidence type="ECO:0000256" key="3">
    <source>
        <dbReference type="ARBA" id="ARBA00023163"/>
    </source>
</evidence>
<dbReference type="Proteomes" id="UP000289340">
    <property type="component" value="Chromosome 7"/>
</dbReference>
<dbReference type="PANTHER" id="PTHR37610:SF97">
    <property type="entry name" value="RETROTRANSPOSON GAG DOMAIN-CONTAINING PROTEIN"/>
    <property type="match status" value="1"/>
</dbReference>
<evidence type="ECO:0000259" key="5">
    <source>
        <dbReference type="Pfam" id="PF14244"/>
    </source>
</evidence>
<organism evidence="6">
    <name type="scientific">Glycine soja</name>
    <name type="common">Wild soybean</name>
    <dbReference type="NCBI Taxonomy" id="3848"/>
    <lineage>
        <taxon>Eukaryota</taxon>
        <taxon>Viridiplantae</taxon>
        <taxon>Streptophyta</taxon>
        <taxon>Embryophyta</taxon>
        <taxon>Tracheophyta</taxon>
        <taxon>Spermatophyta</taxon>
        <taxon>Magnoliopsida</taxon>
        <taxon>eudicotyledons</taxon>
        <taxon>Gunneridae</taxon>
        <taxon>Pentapetalae</taxon>
        <taxon>rosids</taxon>
        <taxon>fabids</taxon>
        <taxon>Fabales</taxon>
        <taxon>Fabaceae</taxon>
        <taxon>Papilionoideae</taxon>
        <taxon>50 kb inversion clade</taxon>
        <taxon>NPAAA clade</taxon>
        <taxon>indigoferoid/millettioid clade</taxon>
        <taxon>Phaseoleae</taxon>
        <taxon>Glycine</taxon>
        <taxon>Glycine subgen. Soja</taxon>
    </lineage>
</organism>
<keyword evidence="3" id="KW-0804">Transcription</keyword>
<keyword evidence="8" id="KW-1185">Reference proteome</keyword>
<reference evidence="7 8" key="2">
    <citation type="submission" date="2018-09" db="EMBL/GenBank/DDBJ databases">
        <title>A high-quality reference genome of wild soybean provides a powerful tool to mine soybean genomes.</title>
        <authorList>
            <person name="Xie M."/>
            <person name="Chung C.Y.L."/>
            <person name="Li M.-W."/>
            <person name="Wong F.-L."/>
            <person name="Chan T.-F."/>
            <person name="Lam H.-M."/>
        </authorList>
    </citation>
    <scope>NUCLEOTIDE SEQUENCE [LARGE SCALE GENOMIC DNA]</scope>
    <source>
        <strain evidence="8">cv. W05</strain>
        <tissue evidence="7">Hypocotyl of etiolated seedlings</tissue>
    </source>
</reference>
<protein>
    <recommendedName>
        <fullName evidence="5">Retrotransposon Copia-like N-terminal domain-containing protein</fullName>
    </recommendedName>
</protein>
<keyword evidence="2" id="KW-0805">Transcription regulation</keyword>
<sequence>MPAVMDDANPFFIHSLDNPGLMLVSHLLLGDNYSSWKKAMEMSLLGKNKFGFVDGSIVEPALGHAYHATWHRNDDIVASWLLNSLLKKDASSMSVSSYYAKMRSIWESQLELKPAHTCTGNGIKPWCEYAQLEYAMHFLMGLNEAYFWIRGQILSMDPFTSITKMIFSLVVQEEKQTEGNWVPSPLLNHKSPYQVDRDVIFHEIIFPFHSNVVDQELPEFFNDFVIPLPISEHSSSVPDFEDAHPTIDDSVISLGTTAERSSREHKRPEPKSGEEFLAFTDLYRVSPYYQFAHFTANQAILEA</sequence>
<dbReference type="Pfam" id="PF03514">
    <property type="entry name" value="GRAS"/>
    <property type="match status" value="1"/>
</dbReference>
<dbReference type="EMBL" id="QZWG01000007">
    <property type="protein sequence ID" value="RZC02345.1"/>
    <property type="molecule type" value="Genomic_DNA"/>
</dbReference>
<keyword evidence="4" id="KW-0539">Nucleus</keyword>
<dbReference type="AlphaFoldDB" id="A0A0B2QYL5"/>
<dbReference type="InterPro" id="IPR005202">
    <property type="entry name" value="TF_GRAS"/>
</dbReference>
<evidence type="ECO:0000313" key="8">
    <source>
        <dbReference type="Proteomes" id="UP000289340"/>
    </source>
</evidence>
<evidence type="ECO:0000256" key="2">
    <source>
        <dbReference type="ARBA" id="ARBA00023015"/>
    </source>
</evidence>
<evidence type="ECO:0000256" key="1">
    <source>
        <dbReference type="ARBA" id="ARBA00004123"/>
    </source>
</evidence>
<accession>A0A0B2QYL5</accession>
<evidence type="ECO:0000313" key="7">
    <source>
        <dbReference type="EMBL" id="RZC02345.1"/>
    </source>
</evidence>
<dbReference type="GO" id="GO:0005634">
    <property type="term" value="C:nucleus"/>
    <property type="evidence" value="ECO:0007669"/>
    <property type="project" value="UniProtKB-SubCell"/>
</dbReference>
<evidence type="ECO:0000256" key="4">
    <source>
        <dbReference type="ARBA" id="ARBA00023242"/>
    </source>
</evidence>
<dbReference type="PANTHER" id="PTHR37610">
    <property type="entry name" value="CCHC-TYPE DOMAIN-CONTAINING PROTEIN"/>
    <property type="match status" value="1"/>
</dbReference>